<dbReference type="SUPFAM" id="SSF53187">
    <property type="entry name" value="Zn-dependent exopeptidases"/>
    <property type="match status" value="1"/>
</dbReference>
<dbReference type="InterPro" id="IPR045175">
    <property type="entry name" value="M28_fam"/>
</dbReference>
<keyword evidence="1" id="KW-0812">Transmembrane</keyword>
<dbReference type="InterPro" id="IPR007484">
    <property type="entry name" value="Peptidase_M28"/>
</dbReference>
<dbReference type="EMBL" id="CP060490">
    <property type="protein sequence ID" value="QNL45546.1"/>
    <property type="molecule type" value="Genomic_DNA"/>
</dbReference>
<proteinExistence type="predicted"/>
<evidence type="ECO:0000256" key="1">
    <source>
        <dbReference type="SAM" id="Phobius"/>
    </source>
</evidence>
<gene>
    <name evidence="3" type="ORF">H8790_05970</name>
</gene>
<reference evidence="3 4" key="1">
    <citation type="submission" date="2020-08" db="EMBL/GenBank/DDBJ databases">
        <authorList>
            <person name="Liu C."/>
            <person name="Sun Q."/>
        </authorList>
    </citation>
    <scope>NUCLEOTIDE SEQUENCE [LARGE SCALE GENOMIC DNA]</scope>
    <source>
        <strain evidence="3 4">NSJ-62</strain>
    </source>
</reference>
<dbReference type="GO" id="GO:0006508">
    <property type="term" value="P:proteolysis"/>
    <property type="evidence" value="ECO:0007669"/>
    <property type="project" value="InterPro"/>
</dbReference>
<organism evidence="3 4">
    <name type="scientific">Oscillibacter hominis</name>
    <dbReference type="NCBI Taxonomy" id="2763056"/>
    <lineage>
        <taxon>Bacteria</taxon>
        <taxon>Bacillati</taxon>
        <taxon>Bacillota</taxon>
        <taxon>Clostridia</taxon>
        <taxon>Eubacteriales</taxon>
        <taxon>Oscillospiraceae</taxon>
        <taxon>Oscillibacter</taxon>
    </lineage>
</organism>
<evidence type="ECO:0000259" key="2">
    <source>
        <dbReference type="Pfam" id="PF04389"/>
    </source>
</evidence>
<feature type="transmembrane region" description="Helical" evidence="1">
    <location>
        <begin position="119"/>
        <end position="136"/>
    </location>
</feature>
<dbReference type="GO" id="GO:0008235">
    <property type="term" value="F:metalloexopeptidase activity"/>
    <property type="evidence" value="ECO:0007669"/>
    <property type="project" value="InterPro"/>
</dbReference>
<feature type="transmembrane region" description="Helical" evidence="1">
    <location>
        <begin position="85"/>
        <end position="113"/>
    </location>
</feature>
<dbReference type="Proteomes" id="UP000515960">
    <property type="component" value="Chromosome"/>
</dbReference>
<name>A0A7G9B7L5_9FIRM</name>
<keyword evidence="1" id="KW-1133">Transmembrane helix</keyword>
<dbReference type="Gene3D" id="3.40.630.10">
    <property type="entry name" value="Zn peptidases"/>
    <property type="match status" value="1"/>
</dbReference>
<dbReference type="Pfam" id="PF04389">
    <property type="entry name" value="Peptidase_M28"/>
    <property type="match status" value="1"/>
</dbReference>
<evidence type="ECO:0000313" key="4">
    <source>
        <dbReference type="Proteomes" id="UP000515960"/>
    </source>
</evidence>
<protein>
    <submittedName>
        <fullName evidence="3">M28 family peptidase</fullName>
    </submittedName>
</protein>
<dbReference type="KEGG" id="ohi:H8790_05970"/>
<dbReference type="RefSeq" id="WP_187333974.1">
    <property type="nucleotide sequence ID" value="NZ_CP060490.1"/>
</dbReference>
<dbReference type="PANTHER" id="PTHR12147">
    <property type="entry name" value="METALLOPEPTIDASE M28 FAMILY MEMBER"/>
    <property type="match status" value="1"/>
</dbReference>
<evidence type="ECO:0000313" key="3">
    <source>
        <dbReference type="EMBL" id="QNL45546.1"/>
    </source>
</evidence>
<keyword evidence="1" id="KW-0472">Membrane</keyword>
<dbReference type="AlphaFoldDB" id="A0A7G9B7L5"/>
<keyword evidence="4" id="KW-1185">Reference proteome</keyword>
<feature type="domain" description="Peptidase M28" evidence="2">
    <location>
        <begin position="145"/>
        <end position="288"/>
    </location>
</feature>
<dbReference type="PANTHER" id="PTHR12147:SF26">
    <property type="entry name" value="PEPTIDASE M28 DOMAIN-CONTAINING PROTEIN"/>
    <property type="match status" value="1"/>
</dbReference>
<sequence>MEKIETMRKQLLDVFPIRKTAAQKQAFREWLTRSLRKMGYPVEVETYGMGTNNVIAGRPETAELVFTAHYDTGPRGIGFVSPTNLLLSVLIPVATVLLMAAAAFVLSVLPTFLMDAPGATVPLFVALMFFGLWMMVRGPANPNNANSNTSGVLAVLSIAQALPKPLRKHVAFVFFDNSEAGMAGASKYKKKHSAEIGSQVFFNFDCVGDGDYILLMPSKKSRWDGQLLDNLEQCYQPVGEKVVKQTIEGLVYYPSDHRKFAFHVAVGAFHRKKGVGYYLSRIHTPKDTELDETNIMLLRDGTVRLIEAYYNEKTGDEKHADL</sequence>
<accession>A0A7G9B7L5</accession>